<protein>
    <submittedName>
        <fullName evidence="2">PepSY-associated TM helix domain-containing protein</fullName>
    </submittedName>
</protein>
<dbReference type="InterPro" id="IPR005625">
    <property type="entry name" value="PepSY-ass_TM"/>
</dbReference>
<comment type="caution">
    <text evidence="2">The sequence shown here is derived from an EMBL/GenBank/DDBJ whole genome shotgun (WGS) entry which is preliminary data.</text>
</comment>
<name>A0ABV7VPQ6_9GAMM</name>
<feature type="transmembrane region" description="Helical" evidence="1">
    <location>
        <begin position="182"/>
        <end position="206"/>
    </location>
</feature>
<evidence type="ECO:0000313" key="3">
    <source>
        <dbReference type="Proteomes" id="UP001595722"/>
    </source>
</evidence>
<evidence type="ECO:0000256" key="1">
    <source>
        <dbReference type="SAM" id="Phobius"/>
    </source>
</evidence>
<accession>A0ABV7VPQ6</accession>
<keyword evidence="3" id="KW-1185">Reference proteome</keyword>
<evidence type="ECO:0000313" key="2">
    <source>
        <dbReference type="EMBL" id="MFC3679159.1"/>
    </source>
</evidence>
<gene>
    <name evidence="2" type="ORF">ACFOMG_03430</name>
</gene>
<dbReference type="RefSeq" id="WP_376864819.1">
    <property type="nucleotide sequence ID" value="NZ_JBHRYB010000003.1"/>
</dbReference>
<organism evidence="2 3">
    <name type="scientific">Bacterioplanoides pacificum</name>
    <dbReference type="NCBI Taxonomy" id="1171596"/>
    <lineage>
        <taxon>Bacteria</taxon>
        <taxon>Pseudomonadati</taxon>
        <taxon>Pseudomonadota</taxon>
        <taxon>Gammaproteobacteria</taxon>
        <taxon>Oceanospirillales</taxon>
        <taxon>Oceanospirillaceae</taxon>
        <taxon>Bacterioplanoides</taxon>
    </lineage>
</organism>
<dbReference type="PANTHER" id="PTHR34219:SF8">
    <property type="entry name" value="PEPSY DOMAIN-CONTAINING PROTEIN"/>
    <property type="match status" value="1"/>
</dbReference>
<dbReference type="PROSITE" id="PS51257">
    <property type="entry name" value="PROKAR_LIPOPROTEIN"/>
    <property type="match status" value="1"/>
</dbReference>
<dbReference type="EMBL" id="JBHRYB010000003">
    <property type="protein sequence ID" value="MFC3679159.1"/>
    <property type="molecule type" value="Genomic_DNA"/>
</dbReference>
<feature type="transmembrane region" description="Helical" evidence="1">
    <location>
        <begin position="138"/>
        <end position="161"/>
    </location>
</feature>
<keyword evidence="1" id="KW-1133">Transmembrane helix</keyword>
<reference evidence="3" key="1">
    <citation type="journal article" date="2019" name="Int. J. Syst. Evol. Microbiol.">
        <title>The Global Catalogue of Microorganisms (GCM) 10K type strain sequencing project: providing services to taxonomists for standard genome sequencing and annotation.</title>
        <authorList>
            <consortium name="The Broad Institute Genomics Platform"/>
            <consortium name="The Broad Institute Genome Sequencing Center for Infectious Disease"/>
            <person name="Wu L."/>
            <person name="Ma J."/>
        </authorList>
    </citation>
    <scope>NUCLEOTIDE SEQUENCE [LARGE SCALE GENOMIC DNA]</scope>
    <source>
        <strain evidence="3">KCTC 42424</strain>
    </source>
</reference>
<feature type="transmembrane region" description="Helical" evidence="1">
    <location>
        <begin position="325"/>
        <end position="350"/>
    </location>
</feature>
<keyword evidence="1" id="KW-0472">Membrane</keyword>
<feature type="transmembrane region" description="Helical" evidence="1">
    <location>
        <begin position="12"/>
        <end position="34"/>
    </location>
</feature>
<dbReference type="PANTHER" id="PTHR34219">
    <property type="entry name" value="IRON-REGULATED INNER MEMBRANE PROTEIN-RELATED"/>
    <property type="match status" value="1"/>
</dbReference>
<proteinExistence type="predicted"/>
<sequence length="376" mass="43259">MKKRQWLMKIHTWLGLVALVPLLISCFTGALLVFKYEIDALLRDDMVQVDVLEQRLELDELRRRINQQLPDYEISGWVLFQQPERADVVYLIPQGGHEWHHVYVDGYRGEILSPPALATSYFTDWLLELHYTLLLDHVGLLISAIASSLLLLLGLSGLFIYRRFWKNLLRLRLTAARTTMYVDTHSSFGMTLAPVFLILGFTGAYWNIMHLVQEGLVHDDSAEYHLQGRLYNDELSFDRLQQQAEAAIDGFRATYISLPYNPQRPFVFYGDVSAANPLLSQYANQVTFDAQSGELLDRRDIRNQGVLVKIDDSFRRLHFGDFGGVLVKLIWCLSGLVALWLGYTGVSVWWSKQSAKRRARQKRAARQVDPEVAVNR</sequence>
<dbReference type="Proteomes" id="UP001595722">
    <property type="component" value="Unassembled WGS sequence"/>
</dbReference>
<keyword evidence="1" id="KW-0812">Transmembrane</keyword>
<dbReference type="Pfam" id="PF03929">
    <property type="entry name" value="PepSY_TM"/>
    <property type="match status" value="1"/>
</dbReference>